<feature type="region of interest" description="Disordered" evidence="1">
    <location>
        <begin position="200"/>
        <end position="262"/>
    </location>
</feature>
<evidence type="ECO:0000256" key="1">
    <source>
        <dbReference type="SAM" id="MobiDB-lite"/>
    </source>
</evidence>
<comment type="caution">
    <text evidence="2">The sequence shown here is derived from an EMBL/GenBank/DDBJ whole genome shotgun (WGS) entry which is preliminary data.</text>
</comment>
<keyword evidence="3" id="KW-1185">Reference proteome</keyword>
<proteinExistence type="predicted"/>
<dbReference type="Proteomes" id="UP000683360">
    <property type="component" value="Unassembled WGS sequence"/>
</dbReference>
<dbReference type="AlphaFoldDB" id="A0A8S3SFP7"/>
<dbReference type="OrthoDB" id="6162977at2759"/>
<dbReference type="PANTHER" id="PTHR46601">
    <property type="entry name" value="ULP_PROTEASE DOMAIN-CONTAINING PROTEIN"/>
    <property type="match status" value="1"/>
</dbReference>
<sequence length="262" mass="28122">MFHSFWGCVKIGVIISPDGAPTQYKSKYNFVDMSFWKDDFGFEVEKHFFGSRHGKGPCDGELGVVKRSATVAVAARGCIISNAPDFYLYAKKQLSLPKKNDVEQHIHSKRTFFFIKSGDVDRNRPERTLRVKTLKQSRSLFSYRGIQPYVTTARERSCFCHICIGQAIEFASDVNNAPDDDGIDDVPIEAHVVDVPGDEVGIAQGEGVGDVPGDEVGEAPGEGVGDAPGDKVGEAPGEGVGDTPGDEVGEAPGEGVGDAPGD</sequence>
<organism evidence="2 3">
    <name type="scientific">Mytilus edulis</name>
    <name type="common">Blue mussel</name>
    <dbReference type="NCBI Taxonomy" id="6550"/>
    <lineage>
        <taxon>Eukaryota</taxon>
        <taxon>Metazoa</taxon>
        <taxon>Spiralia</taxon>
        <taxon>Lophotrochozoa</taxon>
        <taxon>Mollusca</taxon>
        <taxon>Bivalvia</taxon>
        <taxon>Autobranchia</taxon>
        <taxon>Pteriomorphia</taxon>
        <taxon>Mytilida</taxon>
        <taxon>Mytiloidea</taxon>
        <taxon>Mytilidae</taxon>
        <taxon>Mytilinae</taxon>
        <taxon>Mytilus</taxon>
    </lineage>
</organism>
<evidence type="ECO:0000313" key="2">
    <source>
        <dbReference type="EMBL" id="CAG2216967.1"/>
    </source>
</evidence>
<gene>
    <name evidence="2" type="ORF">MEDL_30680</name>
</gene>
<protein>
    <submittedName>
        <fullName evidence="2">Uncharacterized protein</fullName>
    </submittedName>
</protein>
<dbReference type="PANTHER" id="PTHR46601:SF1">
    <property type="entry name" value="ADF-H DOMAIN-CONTAINING PROTEIN"/>
    <property type="match status" value="1"/>
</dbReference>
<evidence type="ECO:0000313" key="3">
    <source>
        <dbReference type="Proteomes" id="UP000683360"/>
    </source>
</evidence>
<accession>A0A8S3SFP7</accession>
<dbReference type="EMBL" id="CAJPWZ010001499">
    <property type="protein sequence ID" value="CAG2216967.1"/>
    <property type="molecule type" value="Genomic_DNA"/>
</dbReference>
<reference evidence="2" key="1">
    <citation type="submission" date="2021-03" db="EMBL/GenBank/DDBJ databases">
        <authorList>
            <person name="Bekaert M."/>
        </authorList>
    </citation>
    <scope>NUCLEOTIDE SEQUENCE</scope>
</reference>
<feature type="compositionally biased region" description="Gly residues" evidence="1">
    <location>
        <begin position="252"/>
        <end position="262"/>
    </location>
</feature>
<name>A0A8S3SFP7_MYTED</name>